<dbReference type="Pfam" id="PF00270">
    <property type="entry name" value="DEAD"/>
    <property type="match status" value="1"/>
</dbReference>
<dbReference type="EC" id="3.6.4.13" evidence="7"/>
<proteinExistence type="inferred from homology"/>
<keyword evidence="3 7" id="KW-0347">Helicase</keyword>
<dbReference type="GO" id="GO:0003723">
    <property type="term" value="F:RNA binding"/>
    <property type="evidence" value="ECO:0007669"/>
    <property type="project" value="UniProtKB-UniRule"/>
</dbReference>
<feature type="domain" description="Helicase C-terminal" evidence="10">
    <location>
        <begin position="314"/>
        <end position="461"/>
    </location>
</feature>
<dbReference type="PANTHER" id="PTHR24031">
    <property type="entry name" value="RNA HELICASE"/>
    <property type="match status" value="1"/>
</dbReference>
<dbReference type="GO" id="GO:0016787">
    <property type="term" value="F:hydrolase activity"/>
    <property type="evidence" value="ECO:0007669"/>
    <property type="project" value="UniProtKB-KW"/>
</dbReference>
<evidence type="ECO:0000256" key="2">
    <source>
        <dbReference type="ARBA" id="ARBA00022801"/>
    </source>
</evidence>
<dbReference type="InterPro" id="IPR001650">
    <property type="entry name" value="Helicase_C-like"/>
</dbReference>
<evidence type="ECO:0000256" key="4">
    <source>
        <dbReference type="ARBA" id="ARBA00022840"/>
    </source>
</evidence>
<evidence type="ECO:0000256" key="8">
    <source>
        <dbReference type="SAM" id="MobiDB-lite"/>
    </source>
</evidence>
<dbReference type="InterPro" id="IPR027417">
    <property type="entry name" value="P-loop_NTPase"/>
</dbReference>
<keyword evidence="1 7" id="KW-0547">Nucleotide-binding</keyword>
<evidence type="ECO:0000259" key="11">
    <source>
        <dbReference type="PROSITE" id="PS51195"/>
    </source>
</evidence>
<evidence type="ECO:0000313" key="12">
    <source>
        <dbReference type="EMBL" id="WZN59934.1"/>
    </source>
</evidence>
<keyword evidence="13" id="KW-1185">Reference proteome</keyword>
<dbReference type="PROSITE" id="PS51192">
    <property type="entry name" value="HELICASE_ATP_BIND_1"/>
    <property type="match status" value="1"/>
</dbReference>
<gene>
    <name evidence="12" type="ORF">HKI87_02g14620</name>
</gene>
<dbReference type="PROSITE" id="PS51194">
    <property type="entry name" value="HELICASE_CTER"/>
    <property type="match status" value="1"/>
</dbReference>
<comment type="catalytic activity">
    <reaction evidence="7">
        <text>ATP + H2O = ADP + phosphate + H(+)</text>
        <dbReference type="Rhea" id="RHEA:13065"/>
        <dbReference type="ChEBI" id="CHEBI:15377"/>
        <dbReference type="ChEBI" id="CHEBI:15378"/>
        <dbReference type="ChEBI" id="CHEBI:30616"/>
        <dbReference type="ChEBI" id="CHEBI:43474"/>
        <dbReference type="ChEBI" id="CHEBI:456216"/>
        <dbReference type="EC" id="3.6.4.13"/>
    </reaction>
</comment>
<evidence type="ECO:0000256" key="1">
    <source>
        <dbReference type="ARBA" id="ARBA00022741"/>
    </source>
</evidence>
<dbReference type="SUPFAM" id="SSF52540">
    <property type="entry name" value="P-loop containing nucleoside triphosphate hydrolases"/>
    <property type="match status" value="1"/>
</dbReference>
<dbReference type="SMART" id="SM00490">
    <property type="entry name" value="HELICc"/>
    <property type="match status" value="1"/>
</dbReference>
<dbReference type="GO" id="GO:0005524">
    <property type="term" value="F:ATP binding"/>
    <property type="evidence" value="ECO:0007669"/>
    <property type="project" value="UniProtKB-UniRule"/>
</dbReference>
<dbReference type="CDD" id="cd18787">
    <property type="entry name" value="SF2_C_DEAD"/>
    <property type="match status" value="1"/>
</dbReference>
<dbReference type="EMBL" id="CP151502">
    <property type="protein sequence ID" value="WZN59934.1"/>
    <property type="molecule type" value="Genomic_DNA"/>
</dbReference>
<accession>A0AAX4P202</accession>
<dbReference type="Pfam" id="PF00271">
    <property type="entry name" value="Helicase_C"/>
    <property type="match status" value="1"/>
</dbReference>
<evidence type="ECO:0000259" key="9">
    <source>
        <dbReference type="PROSITE" id="PS51192"/>
    </source>
</evidence>
<dbReference type="InterPro" id="IPR014014">
    <property type="entry name" value="RNA_helicase_DEAD_Q_motif"/>
</dbReference>
<dbReference type="GO" id="GO:0003724">
    <property type="term" value="F:RNA helicase activity"/>
    <property type="evidence" value="ECO:0007669"/>
    <property type="project" value="UniProtKB-EC"/>
</dbReference>
<keyword evidence="2 7" id="KW-0378">Hydrolase</keyword>
<evidence type="ECO:0000256" key="6">
    <source>
        <dbReference type="PROSITE-ProRule" id="PRU00552"/>
    </source>
</evidence>
<sequence>MSAGSLAGSGLCPELVEALEGRLGIKKLLPIQQKTFAALGGGRNRHFDLRICSPTGSGKTLAYALPVLQEAYRCQRAQLQCIAILPTRDLAMQVHSVFSSLVDASRTPSVSVGLCCGLASLEEERAQFQPSRSRGHRGQLSCSAPEVGVEEGGVSILVATPGRLKSHLERRHLRLSHLKFLVLDEMDRLLQQSYHDCIPFLLEEFEASRRLKERNESRGMEGTSGRTPGEEAEASNPFFLQPKYKCPAPRLVRLSVSATIGGDSNKTAKIQEEFVRTVSGFDASAGRLPTDKYELPENLAEFRVVCAKERKPYTLLDLLKRVEKQRAVCFTNSTEASHLVTALIRKTKSVDWTCEAYNSRRTPVERLEALRRFKRGEVDLLVASDALSRGIDMPAVKLVINYDAPSSTKNYVHRVGRTARVGEKGTAITILGGKDDVGAFKKLLRKLGPSHTFPSLLPQKP</sequence>
<feature type="region of interest" description="Disordered" evidence="8">
    <location>
        <begin position="212"/>
        <end position="232"/>
    </location>
</feature>
<comment type="similarity">
    <text evidence="7">Belongs to the DEAD box helicase family.</text>
</comment>
<dbReference type="AlphaFoldDB" id="A0AAX4P202"/>
<protein>
    <recommendedName>
        <fullName evidence="7">ATP-dependent RNA helicase</fullName>
        <ecNumber evidence="7">3.6.4.13</ecNumber>
    </recommendedName>
</protein>
<name>A0AAX4P202_9CHLO</name>
<comment type="domain">
    <text evidence="7">The Q motif is unique to and characteristic of the DEAD box family of RNA helicases and controls ATP binding and hydrolysis.</text>
</comment>
<evidence type="ECO:0000256" key="5">
    <source>
        <dbReference type="ARBA" id="ARBA00022884"/>
    </source>
</evidence>
<dbReference type="InterPro" id="IPR014001">
    <property type="entry name" value="Helicase_ATP-bd"/>
</dbReference>
<evidence type="ECO:0000256" key="3">
    <source>
        <dbReference type="ARBA" id="ARBA00022806"/>
    </source>
</evidence>
<dbReference type="InterPro" id="IPR011545">
    <property type="entry name" value="DEAD/DEAH_box_helicase_dom"/>
</dbReference>
<keyword evidence="4 7" id="KW-0067">ATP-binding</keyword>
<evidence type="ECO:0000313" key="13">
    <source>
        <dbReference type="Proteomes" id="UP001472866"/>
    </source>
</evidence>
<evidence type="ECO:0000256" key="7">
    <source>
        <dbReference type="RuleBase" id="RU365068"/>
    </source>
</evidence>
<reference evidence="12 13" key="1">
    <citation type="submission" date="2024-03" db="EMBL/GenBank/DDBJ databases">
        <title>Complete genome sequence of the green alga Chloropicon roscoffensis RCC1871.</title>
        <authorList>
            <person name="Lemieux C."/>
            <person name="Pombert J.-F."/>
            <person name="Otis C."/>
            <person name="Turmel M."/>
        </authorList>
    </citation>
    <scope>NUCLEOTIDE SEQUENCE [LARGE SCALE GENOMIC DNA]</scope>
    <source>
        <strain evidence="12 13">RCC1871</strain>
    </source>
</reference>
<dbReference type="SMART" id="SM00487">
    <property type="entry name" value="DEXDc"/>
    <property type="match status" value="1"/>
</dbReference>
<comment type="function">
    <text evidence="7">RNA helicase.</text>
</comment>
<organism evidence="12 13">
    <name type="scientific">Chloropicon roscoffensis</name>
    <dbReference type="NCBI Taxonomy" id="1461544"/>
    <lineage>
        <taxon>Eukaryota</taxon>
        <taxon>Viridiplantae</taxon>
        <taxon>Chlorophyta</taxon>
        <taxon>Chloropicophyceae</taxon>
        <taxon>Chloropicales</taxon>
        <taxon>Chloropicaceae</taxon>
        <taxon>Chloropicon</taxon>
    </lineage>
</organism>
<dbReference type="Proteomes" id="UP001472866">
    <property type="component" value="Chromosome 02"/>
</dbReference>
<feature type="domain" description="DEAD-box RNA helicase Q" evidence="11">
    <location>
        <begin position="4"/>
        <end position="33"/>
    </location>
</feature>
<dbReference type="Gene3D" id="3.40.50.300">
    <property type="entry name" value="P-loop containing nucleotide triphosphate hydrolases"/>
    <property type="match status" value="2"/>
</dbReference>
<feature type="short sequence motif" description="Q motif" evidence="6">
    <location>
        <begin position="4"/>
        <end position="33"/>
    </location>
</feature>
<evidence type="ECO:0000259" key="10">
    <source>
        <dbReference type="PROSITE" id="PS51194"/>
    </source>
</evidence>
<keyword evidence="5 7" id="KW-0694">RNA-binding</keyword>
<feature type="domain" description="Helicase ATP-binding" evidence="9">
    <location>
        <begin position="40"/>
        <end position="278"/>
    </location>
</feature>
<dbReference type="PROSITE" id="PS51195">
    <property type="entry name" value="Q_MOTIF"/>
    <property type="match status" value="1"/>
</dbReference>